<dbReference type="PANTHER" id="PTHR13947:SF37">
    <property type="entry name" value="LD18367P"/>
    <property type="match status" value="1"/>
</dbReference>
<evidence type="ECO:0000259" key="2">
    <source>
        <dbReference type="PROSITE" id="PS51186"/>
    </source>
</evidence>
<comment type="caution">
    <text evidence="3">The sequence shown here is derived from an EMBL/GenBank/DDBJ whole genome shotgun (WGS) entry which is preliminary data.</text>
</comment>
<organism evidence="3 4">
    <name type="scientific">Demequina activiva</name>
    <dbReference type="NCBI Taxonomy" id="1582364"/>
    <lineage>
        <taxon>Bacteria</taxon>
        <taxon>Bacillati</taxon>
        <taxon>Actinomycetota</taxon>
        <taxon>Actinomycetes</taxon>
        <taxon>Micrococcales</taxon>
        <taxon>Demequinaceae</taxon>
        <taxon>Demequina</taxon>
    </lineage>
</organism>
<evidence type="ECO:0000313" key="3">
    <source>
        <dbReference type="EMBL" id="GIG54871.1"/>
    </source>
</evidence>
<protein>
    <recommendedName>
        <fullName evidence="2">N-acetyltransferase domain-containing protein</fullName>
    </recommendedName>
</protein>
<dbReference type="InterPro" id="IPR016181">
    <property type="entry name" value="Acyl_CoA_acyltransferase"/>
</dbReference>
<feature type="domain" description="N-acetyltransferase" evidence="2">
    <location>
        <begin position="17"/>
        <end position="175"/>
    </location>
</feature>
<dbReference type="SUPFAM" id="SSF55729">
    <property type="entry name" value="Acyl-CoA N-acyltransferases (Nat)"/>
    <property type="match status" value="1"/>
</dbReference>
<dbReference type="PROSITE" id="PS51186">
    <property type="entry name" value="GNAT"/>
    <property type="match status" value="1"/>
</dbReference>
<keyword evidence="4" id="KW-1185">Reference proteome</keyword>
<sequence>MSEHGAGAGSDPAPALVRLAVLSDDHDAAAVSRMLAAYLLETEREKGASVAGASALPERYRHEVEQPARAFAAAEVWIAQADGAIAGMAVLTAPEQGRCEIKRLWTEPWARGTGVGRRLVEHCVDRARGRRDTAVELTVWRWREGAIRLYERAGFAAVESWDDRAGLVCLRHVLRDR</sequence>
<dbReference type="InterPro" id="IPR050769">
    <property type="entry name" value="NAT_camello-type"/>
</dbReference>
<dbReference type="Gene3D" id="3.40.630.30">
    <property type="match status" value="1"/>
</dbReference>
<evidence type="ECO:0000256" key="1">
    <source>
        <dbReference type="ARBA" id="ARBA00022679"/>
    </source>
</evidence>
<dbReference type="InterPro" id="IPR000182">
    <property type="entry name" value="GNAT_dom"/>
</dbReference>
<dbReference type="Proteomes" id="UP000652354">
    <property type="component" value="Unassembled WGS sequence"/>
</dbReference>
<dbReference type="RefSeq" id="WP_203655716.1">
    <property type="nucleotide sequence ID" value="NZ_BONR01000003.1"/>
</dbReference>
<name>A0A919Q2X9_9MICO</name>
<dbReference type="CDD" id="cd04301">
    <property type="entry name" value="NAT_SF"/>
    <property type="match status" value="1"/>
</dbReference>
<dbReference type="EMBL" id="BONR01000003">
    <property type="protein sequence ID" value="GIG54871.1"/>
    <property type="molecule type" value="Genomic_DNA"/>
</dbReference>
<gene>
    <name evidence="3" type="ORF">Dac01nite_16230</name>
</gene>
<dbReference type="AlphaFoldDB" id="A0A919Q2X9"/>
<proteinExistence type="predicted"/>
<dbReference type="PANTHER" id="PTHR13947">
    <property type="entry name" value="GNAT FAMILY N-ACETYLTRANSFERASE"/>
    <property type="match status" value="1"/>
</dbReference>
<dbReference type="Pfam" id="PF00583">
    <property type="entry name" value="Acetyltransf_1"/>
    <property type="match status" value="1"/>
</dbReference>
<keyword evidence="1" id="KW-0808">Transferase</keyword>
<evidence type="ECO:0000313" key="4">
    <source>
        <dbReference type="Proteomes" id="UP000652354"/>
    </source>
</evidence>
<reference evidence="3" key="1">
    <citation type="submission" date="2021-01" db="EMBL/GenBank/DDBJ databases">
        <title>Whole genome shotgun sequence of Demequina activiva NBRC 110675.</title>
        <authorList>
            <person name="Komaki H."/>
            <person name="Tamura T."/>
        </authorList>
    </citation>
    <scope>NUCLEOTIDE SEQUENCE</scope>
    <source>
        <strain evidence="3">NBRC 110675</strain>
    </source>
</reference>
<dbReference type="GO" id="GO:0008080">
    <property type="term" value="F:N-acetyltransferase activity"/>
    <property type="evidence" value="ECO:0007669"/>
    <property type="project" value="InterPro"/>
</dbReference>
<accession>A0A919Q2X9</accession>